<protein>
    <submittedName>
        <fullName evidence="1">Uncharacterized protein</fullName>
    </submittedName>
</protein>
<dbReference type="EMBL" id="JASCZI010061212">
    <property type="protein sequence ID" value="MED6138034.1"/>
    <property type="molecule type" value="Genomic_DNA"/>
</dbReference>
<accession>A0ABU6SPL3</accession>
<evidence type="ECO:0000313" key="2">
    <source>
        <dbReference type="Proteomes" id="UP001341840"/>
    </source>
</evidence>
<reference evidence="1 2" key="1">
    <citation type="journal article" date="2023" name="Plants (Basel)">
        <title>Bridging the Gap: Combining Genomics and Transcriptomics Approaches to Understand Stylosanthes scabra, an Orphan Legume from the Brazilian Caatinga.</title>
        <authorList>
            <person name="Ferreira-Neto J.R.C."/>
            <person name="da Silva M.D."/>
            <person name="Binneck E."/>
            <person name="de Melo N.F."/>
            <person name="da Silva R.H."/>
            <person name="de Melo A.L.T.M."/>
            <person name="Pandolfi V."/>
            <person name="Bustamante F.O."/>
            <person name="Brasileiro-Vidal A.C."/>
            <person name="Benko-Iseppon A.M."/>
        </authorList>
    </citation>
    <scope>NUCLEOTIDE SEQUENCE [LARGE SCALE GENOMIC DNA]</scope>
    <source>
        <tissue evidence="1">Leaves</tissue>
    </source>
</reference>
<organism evidence="1 2">
    <name type="scientific">Stylosanthes scabra</name>
    <dbReference type="NCBI Taxonomy" id="79078"/>
    <lineage>
        <taxon>Eukaryota</taxon>
        <taxon>Viridiplantae</taxon>
        <taxon>Streptophyta</taxon>
        <taxon>Embryophyta</taxon>
        <taxon>Tracheophyta</taxon>
        <taxon>Spermatophyta</taxon>
        <taxon>Magnoliopsida</taxon>
        <taxon>eudicotyledons</taxon>
        <taxon>Gunneridae</taxon>
        <taxon>Pentapetalae</taxon>
        <taxon>rosids</taxon>
        <taxon>fabids</taxon>
        <taxon>Fabales</taxon>
        <taxon>Fabaceae</taxon>
        <taxon>Papilionoideae</taxon>
        <taxon>50 kb inversion clade</taxon>
        <taxon>dalbergioids sensu lato</taxon>
        <taxon>Dalbergieae</taxon>
        <taxon>Pterocarpus clade</taxon>
        <taxon>Stylosanthes</taxon>
    </lineage>
</organism>
<proteinExistence type="predicted"/>
<dbReference type="Proteomes" id="UP001341840">
    <property type="component" value="Unassembled WGS sequence"/>
</dbReference>
<sequence>MKALSKALGRNGTSSGKYILRAIRDIYWIGQGKDKLWMRIIDYPRTKKGLED</sequence>
<name>A0ABU6SPL3_9FABA</name>
<comment type="caution">
    <text evidence="1">The sequence shown here is derived from an EMBL/GenBank/DDBJ whole genome shotgun (WGS) entry which is preliminary data.</text>
</comment>
<keyword evidence="2" id="KW-1185">Reference proteome</keyword>
<gene>
    <name evidence="1" type="ORF">PIB30_070566</name>
</gene>
<evidence type="ECO:0000313" key="1">
    <source>
        <dbReference type="EMBL" id="MED6138034.1"/>
    </source>
</evidence>